<organism evidence="4 5">
    <name type="scientific">Actinophytocola xanthii</name>
    <dbReference type="NCBI Taxonomy" id="1912961"/>
    <lineage>
        <taxon>Bacteria</taxon>
        <taxon>Bacillati</taxon>
        <taxon>Actinomycetota</taxon>
        <taxon>Actinomycetes</taxon>
        <taxon>Pseudonocardiales</taxon>
        <taxon>Pseudonocardiaceae</taxon>
    </lineage>
</organism>
<comment type="similarity">
    <text evidence="1">Belongs to the YciI family.</text>
</comment>
<sequence length="118" mass="12562">MPKYVGFLRGGDEAQSQLSPDEAQRTLERYLAWSDDLDRTGNTTGGGGLSRGGRVLPRNGGGLGVTDGPFVEGTEILGGFITLEAADLDEAEKLFSSHPHLDFGVIEVRKIGEQGCEP</sequence>
<dbReference type="AlphaFoldDB" id="A0A1Q8CVJ4"/>
<accession>A0A1Q8CVJ4</accession>
<dbReference type="RefSeq" id="WP_075124823.1">
    <property type="nucleotide sequence ID" value="NZ_MSIE01000008.1"/>
</dbReference>
<dbReference type="PANTHER" id="PTHR35174:SF1">
    <property type="entry name" value="BLL0086 PROTEIN"/>
    <property type="match status" value="1"/>
</dbReference>
<protein>
    <recommendedName>
        <fullName evidence="3">YCII-related domain-containing protein</fullName>
    </recommendedName>
</protein>
<dbReference type="Pfam" id="PF03795">
    <property type="entry name" value="YCII"/>
    <property type="match status" value="1"/>
</dbReference>
<evidence type="ECO:0000256" key="1">
    <source>
        <dbReference type="ARBA" id="ARBA00007689"/>
    </source>
</evidence>
<dbReference type="InterPro" id="IPR005545">
    <property type="entry name" value="YCII"/>
</dbReference>
<dbReference type="InterPro" id="IPR011008">
    <property type="entry name" value="Dimeric_a/b-barrel"/>
</dbReference>
<dbReference type="STRING" id="1912961.BU204_06705"/>
<evidence type="ECO:0000313" key="5">
    <source>
        <dbReference type="Proteomes" id="UP000185596"/>
    </source>
</evidence>
<evidence type="ECO:0000259" key="3">
    <source>
        <dbReference type="Pfam" id="PF03795"/>
    </source>
</evidence>
<feature type="domain" description="YCII-related" evidence="3">
    <location>
        <begin position="18"/>
        <end position="111"/>
    </location>
</feature>
<dbReference type="SUPFAM" id="SSF54909">
    <property type="entry name" value="Dimeric alpha+beta barrel"/>
    <property type="match status" value="1"/>
</dbReference>
<evidence type="ECO:0000313" key="4">
    <source>
        <dbReference type="EMBL" id="OLF18388.1"/>
    </source>
</evidence>
<name>A0A1Q8CVJ4_9PSEU</name>
<keyword evidence="5" id="KW-1185">Reference proteome</keyword>
<dbReference type="PANTHER" id="PTHR35174">
    <property type="entry name" value="BLL7171 PROTEIN-RELATED"/>
    <property type="match status" value="1"/>
</dbReference>
<comment type="caution">
    <text evidence="4">The sequence shown here is derived from an EMBL/GenBank/DDBJ whole genome shotgun (WGS) entry which is preliminary data.</text>
</comment>
<dbReference type="EMBL" id="MSIE01000008">
    <property type="protein sequence ID" value="OLF18388.1"/>
    <property type="molecule type" value="Genomic_DNA"/>
</dbReference>
<dbReference type="OrthoDB" id="4637922at2"/>
<proteinExistence type="inferred from homology"/>
<gene>
    <name evidence="4" type="ORF">BU204_06705</name>
</gene>
<evidence type="ECO:0000256" key="2">
    <source>
        <dbReference type="SAM" id="MobiDB-lite"/>
    </source>
</evidence>
<reference evidence="4 5" key="1">
    <citation type="submission" date="2016-12" db="EMBL/GenBank/DDBJ databases">
        <title>The draft genome sequence of Actinophytocola sp. 11-183.</title>
        <authorList>
            <person name="Wang W."/>
            <person name="Yuan L."/>
        </authorList>
    </citation>
    <scope>NUCLEOTIDE SEQUENCE [LARGE SCALE GENOMIC DNA]</scope>
    <source>
        <strain evidence="4 5">11-183</strain>
    </source>
</reference>
<dbReference type="Gene3D" id="3.30.70.1060">
    <property type="entry name" value="Dimeric alpha+beta barrel"/>
    <property type="match status" value="1"/>
</dbReference>
<dbReference type="Proteomes" id="UP000185596">
    <property type="component" value="Unassembled WGS sequence"/>
</dbReference>
<feature type="region of interest" description="Disordered" evidence="2">
    <location>
        <begin position="36"/>
        <end position="64"/>
    </location>
</feature>